<proteinExistence type="predicted"/>
<keyword evidence="3" id="KW-1185">Reference proteome</keyword>
<dbReference type="GO" id="GO:0016757">
    <property type="term" value="F:glycosyltransferase activity"/>
    <property type="evidence" value="ECO:0007669"/>
    <property type="project" value="InterPro"/>
</dbReference>
<dbReference type="InterPro" id="IPR001296">
    <property type="entry name" value="Glyco_trans_1"/>
</dbReference>
<dbReference type="RefSeq" id="WP_021817263.1">
    <property type="nucleotide sequence ID" value="NZ_AVBC01000011.1"/>
</dbReference>
<dbReference type="SUPFAM" id="SSF53756">
    <property type="entry name" value="UDP-Glycosyltransferase/glycogen phosphorylase"/>
    <property type="match status" value="1"/>
</dbReference>
<dbReference type="EMBL" id="AVBC01000011">
    <property type="protein sequence ID" value="ERL53277.1"/>
    <property type="molecule type" value="Genomic_DNA"/>
</dbReference>
<name>W1NCI5_9GAMM</name>
<feature type="domain" description="Glycosyl transferase family 1" evidence="1">
    <location>
        <begin position="216"/>
        <end position="359"/>
    </location>
</feature>
<dbReference type="Gene3D" id="3.40.50.2000">
    <property type="entry name" value="Glycogen Phosphorylase B"/>
    <property type="match status" value="2"/>
</dbReference>
<evidence type="ECO:0000313" key="3">
    <source>
        <dbReference type="Proteomes" id="UP000019113"/>
    </source>
</evidence>
<organism evidence="2 3">
    <name type="scientific">Halomonas huangheensis</name>
    <dbReference type="NCBI Taxonomy" id="1178482"/>
    <lineage>
        <taxon>Bacteria</taxon>
        <taxon>Pseudomonadati</taxon>
        <taxon>Pseudomonadota</taxon>
        <taxon>Gammaproteobacteria</taxon>
        <taxon>Oceanospirillales</taxon>
        <taxon>Halomonadaceae</taxon>
        <taxon>Halomonas</taxon>
    </lineage>
</organism>
<gene>
    <name evidence="2" type="ORF">BJB45_18570</name>
</gene>
<dbReference type="eggNOG" id="COG0438">
    <property type="taxonomic scope" value="Bacteria"/>
</dbReference>
<dbReference type="PANTHER" id="PTHR12526">
    <property type="entry name" value="GLYCOSYLTRANSFERASE"/>
    <property type="match status" value="1"/>
</dbReference>
<dbReference type="AlphaFoldDB" id="W1NCI5"/>
<accession>W1NCI5</accession>
<dbReference type="PANTHER" id="PTHR12526:SF637">
    <property type="entry name" value="GLYCOSYLTRANSFERASE EPSF-RELATED"/>
    <property type="match status" value="1"/>
</dbReference>
<reference evidence="2 3" key="1">
    <citation type="submission" date="2013-08" db="EMBL/GenBank/DDBJ databases">
        <title>draft genome of Halomonas huanghegensis, strain BJGMM-B45T.</title>
        <authorList>
            <person name="Miao C."/>
            <person name="Wan Y."/>
            <person name="Jin W."/>
        </authorList>
    </citation>
    <scope>NUCLEOTIDE SEQUENCE [LARGE SCALE GENOMIC DNA]</scope>
    <source>
        <strain evidence="2 3">BJGMM-B45</strain>
    </source>
</reference>
<dbReference type="Proteomes" id="UP000019113">
    <property type="component" value="Unassembled WGS sequence"/>
</dbReference>
<protein>
    <recommendedName>
        <fullName evidence="1">Glycosyl transferase family 1 domain-containing protein</fullName>
    </recommendedName>
</protein>
<dbReference type="STRING" id="1178482.AR456_11365"/>
<evidence type="ECO:0000259" key="1">
    <source>
        <dbReference type="Pfam" id="PF00534"/>
    </source>
</evidence>
<dbReference type="CDD" id="cd03811">
    <property type="entry name" value="GT4_GT28_WabH-like"/>
    <property type="match status" value="1"/>
</dbReference>
<dbReference type="PATRIC" id="fig|1178482.3.peg.313"/>
<comment type="caution">
    <text evidence="2">The sequence shown here is derived from an EMBL/GenBank/DDBJ whole genome shotgun (WGS) entry which is preliminary data.</text>
</comment>
<dbReference type="GO" id="GO:1901135">
    <property type="term" value="P:carbohydrate derivative metabolic process"/>
    <property type="evidence" value="ECO:0007669"/>
    <property type="project" value="UniProtKB-ARBA"/>
</dbReference>
<dbReference type="Pfam" id="PF00534">
    <property type="entry name" value="Glycos_transf_1"/>
    <property type="match status" value="1"/>
</dbReference>
<evidence type="ECO:0000313" key="2">
    <source>
        <dbReference type="EMBL" id="ERL53277.1"/>
    </source>
</evidence>
<sequence length="379" mass="43078">MRTLIVVRSLKMGGMERVAVNLADAFAATGHESHLVSFREVKQSLAPERDDVRVHRLPLTRYARLTVVGYLFEMLARLLLNPFLERSLFLGSGLMGGVVFRWWLKRFERRYGKVDRIIFRGQGTFELVWSFRDSRARYVLENIFHSPTASWRRRLFARCLYHRRDLVAVSDGVARSVHQAMPLWRFSPRSMEVIPNPCPVESIRKHMLVDEPKLPRTPYLVNVARLAPAKDHELLLQAYAASGLELPMVVVGDGQQLNCLQQLAVSLGIEDRVVFAGSQQNPYPWMRNARLFVLSSRFEGMGIVLFEALACDTPVLSVDCPGGVRQILKGELESSIVEREVEALAAGMRQAVQGPKPRVREEWLEDFLPPRIVSAFLAS</sequence>